<proteinExistence type="predicted"/>
<keyword evidence="3" id="KW-1185">Reference proteome</keyword>
<evidence type="ECO:0000256" key="1">
    <source>
        <dbReference type="SAM" id="MobiDB-lite"/>
    </source>
</evidence>
<evidence type="ECO:0000313" key="3">
    <source>
        <dbReference type="Proteomes" id="UP000092460"/>
    </source>
</evidence>
<reference evidence="3" key="1">
    <citation type="submission" date="2015-01" db="EMBL/GenBank/DDBJ databases">
        <authorList>
            <person name="Aksoy S."/>
            <person name="Warren W."/>
            <person name="Wilson R.K."/>
        </authorList>
    </citation>
    <scope>NUCLEOTIDE SEQUENCE [LARGE SCALE GENOMIC DNA]</scope>
    <source>
        <strain evidence="3">IAEA</strain>
    </source>
</reference>
<accession>A0A1B0B784</accession>
<feature type="region of interest" description="Disordered" evidence="1">
    <location>
        <begin position="96"/>
        <end position="119"/>
    </location>
</feature>
<name>A0A1B0B784_9MUSC</name>
<organism evidence="2 3">
    <name type="scientific">Glossina palpalis gambiensis</name>
    <dbReference type="NCBI Taxonomy" id="67801"/>
    <lineage>
        <taxon>Eukaryota</taxon>
        <taxon>Metazoa</taxon>
        <taxon>Ecdysozoa</taxon>
        <taxon>Arthropoda</taxon>
        <taxon>Hexapoda</taxon>
        <taxon>Insecta</taxon>
        <taxon>Pterygota</taxon>
        <taxon>Neoptera</taxon>
        <taxon>Endopterygota</taxon>
        <taxon>Diptera</taxon>
        <taxon>Brachycera</taxon>
        <taxon>Muscomorpha</taxon>
        <taxon>Hippoboscoidea</taxon>
        <taxon>Glossinidae</taxon>
        <taxon>Glossina</taxon>
    </lineage>
</organism>
<protein>
    <submittedName>
        <fullName evidence="2">Uncharacterized protein</fullName>
    </submittedName>
</protein>
<sequence>AGFGNKVVDWSPSKSLSNRYHDHIYIAIRYCVRQEYVFHCLRNAQRMGKYGVLEPLDNIHLGTTLSSLYKNIQIGSSSIVLSFKLTQERISMLCDSQPASERNEPRRKPKSITSTPFCLSSSKAVESACRSKSSSH</sequence>
<dbReference type="EMBL" id="JXJN01009414">
    <property type="status" value="NOT_ANNOTATED_CDS"/>
    <property type="molecule type" value="Genomic_DNA"/>
</dbReference>
<dbReference type="VEuPathDB" id="VectorBase:GPPI021092"/>
<dbReference type="EnsemblMetazoa" id="GPPI021092-RA">
    <property type="protein sequence ID" value="GPPI021092-PA"/>
    <property type="gene ID" value="GPPI021092"/>
</dbReference>
<evidence type="ECO:0000313" key="2">
    <source>
        <dbReference type="EnsemblMetazoa" id="GPPI021092-PA"/>
    </source>
</evidence>
<dbReference type="AlphaFoldDB" id="A0A1B0B784"/>
<reference evidence="2" key="2">
    <citation type="submission" date="2020-05" db="UniProtKB">
        <authorList>
            <consortium name="EnsemblMetazoa"/>
        </authorList>
    </citation>
    <scope>IDENTIFICATION</scope>
    <source>
        <strain evidence="2">IAEA</strain>
    </source>
</reference>
<dbReference type="Proteomes" id="UP000092460">
    <property type="component" value="Unassembled WGS sequence"/>
</dbReference>